<dbReference type="OrthoDB" id="10575962at2759"/>
<dbReference type="VEuPathDB" id="TrichDB:TRFO_23218"/>
<name>A0A1J4KFI9_9EUKA</name>
<keyword evidence="4" id="KW-1185">Reference proteome</keyword>
<comment type="caution">
    <text evidence="3">The sequence shown here is derived from an EMBL/GenBank/DDBJ whole genome shotgun (WGS) entry which is preliminary data.</text>
</comment>
<accession>A0A1J4KFI9</accession>
<proteinExistence type="predicted"/>
<evidence type="ECO:0000256" key="2">
    <source>
        <dbReference type="SAM" id="MobiDB-lite"/>
    </source>
</evidence>
<dbReference type="PANTHER" id="PTHR22684:SF0">
    <property type="entry name" value="RIBOSOME QUALITY CONTROL COMPLEX SUBUNIT TCF25"/>
    <property type="match status" value="1"/>
</dbReference>
<evidence type="ECO:0000313" key="4">
    <source>
        <dbReference type="Proteomes" id="UP000179807"/>
    </source>
</evidence>
<gene>
    <name evidence="3" type="ORF">TRFO_23218</name>
</gene>
<dbReference type="EMBL" id="MLAK01000670">
    <property type="protein sequence ID" value="OHT08374.1"/>
    <property type="molecule type" value="Genomic_DNA"/>
</dbReference>
<sequence>MDDDDDDYGYEEEIEESPENEIDNNNIIEEKAPSIPEPIPTPTVAAPPPPPPKKQKKQKSEDEDEDAFFSALAAKQSQQPKRQPQIQAAHKKLQLNIARELIDRYYETSFDDATKLPKNASNIKFISKRKNWPGFSPPTFSMKETQKQKFSLALSDYGQRSKAEFSLLQKQMNIDAMVYQLHSNPYNYSLLMGLARYHLFKNEFNEATDFVLRLTLILQQTLPNKFVYGVTKLIDSIDFYDIVAFIARFAFRRGCNDTSTELWKFAISVCEDNDPNCFFLCAAVPALFSNDLEFIQSVIKSERTFRGIPISFIPDWQICEALLLLDENLNKVVNLWPDVFSEDEISDDKMPSQLQRIVIALRRRIKPFLDKEEVQFAIDEAKNKKVDVEAEKKQIYDKWSKFTDDIDVSLIVEEDALPVNAENT</sequence>
<keyword evidence="1" id="KW-0175">Coiled coil</keyword>
<dbReference type="PANTHER" id="PTHR22684">
    <property type="entry name" value="NULP1-RELATED"/>
    <property type="match status" value="1"/>
</dbReference>
<feature type="region of interest" description="Disordered" evidence="2">
    <location>
        <begin position="1"/>
        <end position="66"/>
    </location>
</feature>
<feature type="compositionally biased region" description="Pro residues" evidence="2">
    <location>
        <begin position="35"/>
        <end position="52"/>
    </location>
</feature>
<dbReference type="GeneID" id="94837732"/>
<dbReference type="RefSeq" id="XP_068361510.1">
    <property type="nucleotide sequence ID" value="XM_068503028.1"/>
</dbReference>
<feature type="coiled-coil region" evidence="1">
    <location>
        <begin position="371"/>
        <end position="398"/>
    </location>
</feature>
<evidence type="ECO:0000313" key="3">
    <source>
        <dbReference type="EMBL" id="OHT08374.1"/>
    </source>
</evidence>
<dbReference type="Pfam" id="PF04910">
    <property type="entry name" value="Tcf25"/>
    <property type="match status" value="1"/>
</dbReference>
<organism evidence="3 4">
    <name type="scientific">Tritrichomonas foetus</name>
    <dbReference type="NCBI Taxonomy" id="1144522"/>
    <lineage>
        <taxon>Eukaryota</taxon>
        <taxon>Metamonada</taxon>
        <taxon>Parabasalia</taxon>
        <taxon>Tritrichomonadida</taxon>
        <taxon>Tritrichomonadidae</taxon>
        <taxon>Tritrichomonas</taxon>
    </lineage>
</organism>
<dbReference type="GO" id="GO:1990112">
    <property type="term" value="C:RQC complex"/>
    <property type="evidence" value="ECO:0007669"/>
    <property type="project" value="TreeGrafter"/>
</dbReference>
<reference evidence="3" key="1">
    <citation type="submission" date="2016-10" db="EMBL/GenBank/DDBJ databases">
        <authorList>
            <person name="Benchimol M."/>
            <person name="Almeida L.G."/>
            <person name="Vasconcelos A.T."/>
            <person name="Perreira-Neves A."/>
            <person name="Rosa I.A."/>
            <person name="Tasca T."/>
            <person name="Bogo M.R."/>
            <person name="de Souza W."/>
        </authorList>
    </citation>
    <scope>NUCLEOTIDE SEQUENCE [LARGE SCALE GENOMIC DNA]</scope>
    <source>
        <strain evidence="3">K</strain>
    </source>
</reference>
<feature type="compositionally biased region" description="Acidic residues" evidence="2">
    <location>
        <begin position="1"/>
        <end position="22"/>
    </location>
</feature>
<dbReference type="Proteomes" id="UP000179807">
    <property type="component" value="Unassembled WGS sequence"/>
</dbReference>
<protein>
    <submittedName>
        <fullName evidence="3">Uncharacterized protein</fullName>
    </submittedName>
</protein>
<dbReference type="AlphaFoldDB" id="A0A1J4KFI9"/>
<evidence type="ECO:0000256" key="1">
    <source>
        <dbReference type="SAM" id="Coils"/>
    </source>
</evidence>
<dbReference type="InterPro" id="IPR006994">
    <property type="entry name" value="TCF25/Rqc1"/>
</dbReference>